<evidence type="ECO:0000313" key="4">
    <source>
        <dbReference type="Proteomes" id="UP000604046"/>
    </source>
</evidence>
<feature type="region of interest" description="Disordered" evidence="2">
    <location>
        <begin position="914"/>
        <end position="948"/>
    </location>
</feature>
<comment type="caution">
    <text evidence="3">The sequence shown here is derived from an EMBL/GenBank/DDBJ whole genome shotgun (WGS) entry which is preliminary data.</text>
</comment>
<dbReference type="EMBL" id="CAJNDS010002352">
    <property type="protein sequence ID" value="CAE7445679.1"/>
    <property type="molecule type" value="Genomic_DNA"/>
</dbReference>
<dbReference type="Proteomes" id="UP000604046">
    <property type="component" value="Unassembled WGS sequence"/>
</dbReference>
<evidence type="ECO:0000256" key="1">
    <source>
        <dbReference type="SAM" id="Coils"/>
    </source>
</evidence>
<dbReference type="AlphaFoldDB" id="A0A812RLN2"/>
<accession>A0A812RLN2</accession>
<evidence type="ECO:0000256" key="2">
    <source>
        <dbReference type="SAM" id="MobiDB-lite"/>
    </source>
</evidence>
<name>A0A812RLN2_9DINO</name>
<keyword evidence="4" id="KW-1185">Reference proteome</keyword>
<feature type="region of interest" description="Disordered" evidence="2">
    <location>
        <begin position="86"/>
        <end position="110"/>
    </location>
</feature>
<gene>
    <name evidence="3" type="ORF">SNAT2548_LOCUS24272</name>
</gene>
<feature type="coiled-coil region" evidence="1">
    <location>
        <begin position="782"/>
        <end position="809"/>
    </location>
</feature>
<evidence type="ECO:0000313" key="3">
    <source>
        <dbReference type="EMBL" id="CAE7445679.1"/>
    </source>
</evidence>
<organism evidence="3 4">
    <name type="scientific">Symbiodinium natans</name>
    <dbReference type="NCBI Taxonomy" id="878477"/>
    <lineage>
        <taxon>Eukaryota</taxon>
        <taxon>Sar</taxon>
        <taxon>Alveolata</taxon>
        <taxon>Dinophyceae</taxon>
        <taxon>Suessiales</taxon>
        <taxon>Symbiodiniaceae</taxon>
        <taxon>Symbiodinium</taxon>
    </lineage>
</organism>
<protein>
    <submittedName>
        <fullName evidence="3">Uncharacterized protein</fullName>
    </submittedName>
</protein>
<keyword evidence="1" id="KW-0175">Coiled coil</keyword>
<sequence length="948" mass="104268">MEPSFEKPEEESEKEPELLIKFTLKAEEGLDKDLVTWVREAPFESGEKRKEFYDLLEGKEVYKLKQLASLQDDELETAKVHEKVRKRVQDTGLSPESASKAAEEQRARQQVARDTVNAELARTQQFIESALEASREVVSQGSANLREQVAADLSRASEALAELQVSEANLAVESSRLDALASSSGGFVNGQRLSIVELINYAQVMHGIRLIGDGLRPASFEQVVQLTPAAAALSESVLSSLVAYAPDATASEFTFETESASDSQRASTSFNTFGRSFFESRTTTGGGAAGFGPFFSASVSYTDTETNGRASREQDRTTARMQAKVASLFRTLYRLEPRLLIELSENMITPSQRFESEMQGLVDIFCMDPQDKADDACAPRPNAGNPPDLGTSPTIAQTQVIYISFIVANVKEQTMKTDPDLADRLKLALRNAAQSFAGPVQQDVAVIFKKPSKSTGVNVFQNLAVDIILTPTEQTLLKDAFQKLEYWAVRGYLQAALLTAVTSTRGINNAFALSRESEENVTLPPEHFRVEAPFIPQTYGTAQNDTGVAGVQLQATNSTANSSDSGTAREEIDNLRKRRPDLVMAVHSLFWHFGTHVCPHVLLGGWWKLTASMQSNSTFSLLDMSNILSNALFEAESRAYSASASGAYKQFAATGSGGRSRAEETQEGSTDAARDINQEAFRHSTVSVVQEWKGGASGTSPGDWRRSLDSSFNSNWRIIDREVDRCLGVWTWMPSDRLKLLLCTEWLEEFLPSLIIESNESIVQGFDWQGFCQDPAGLASLRETVRRRLQEEQEAARRREEKLAAEESNRVRSMGWFIGVEDDTTGTSFSGKYGVPCSTVCYKNGYTGGCDKEKMATIDSNEAVAQAFTWAKPTSYKCDTSNFHPPALTLARPSISLTKTPEVNMVTVALSCRERPRPQSSATHGSLPMIGMRPFVPASKRPRKCTGA</sequence>
<proteinExistence type="predicted"/>
<reference evidence="3" key="1">
    <citation type="submission" date="2021-02" db="EMBL/GenBank/DDBJ databases">
        <authorList>
            <person name="Dougan E. K."/>
            <person name="Rhodes N."/>
            <person name="Thang M."/>
            <person name="Chan C."/>
        </authorList>
    </citation>
    <scope>NUCLEOTIDE SEQUENCE</scope>
</reference>